<sequence>MTTYNTGNSLGSAAVKDLYDNAENLDSAVNDLSNTQWTDRLGVRRKTLSGQERDFSAFMLRSNEEFQDFLLASGYVDLGDYGQGLTISSRNLVFRKDGELYRAGAGLDLPYTTTGVWVEEGSNFVSVGDAALRQQIENRTDASLGVSVVGYSPSLKYPAGSLGYRAEAIPHLFDKPSVQATQFNPAITYSDNDYTNYVDSKGDSLYRHSPRLVRDAAGQYHMVYSRGKMHGYGGLSEENAIDPEGSIVYVSSWDLINWSAEQIICQALPPDPGLNPFRTVFDCYIGVTPSGRMAVVVSDIPPPSAVAPGGWGRYTGNTKYRLFTNDERGGAASWVDRGVFFEHNQDYARIYSNGIKCIPKLGGGWRMAFSDYRLVTGTLVTVGMFYSDDEFQTLPVRGADMLTATGNTETDFTFLDARLGIAVTRGNFATSITTNGGQSWTLIGTAANFDRTITPNEGFVSPTITTIRVDGNPMLLVGWAERNVSPRSIRWVTASVKELLAFQTAVSASQLYTPWTIVSQSGPAFVGSGGYQSPIVFEDGSCFYVDVTETSADPVTSLMRAQLRLVRFGVKNLAPRQYGLMLGSKRSWLRQHNEDENTYTPALVGSSTTGSGTVSVVGTNTRTGNRCKFNGTLTVTGQSGFAGSIRIAGLPYRSMDGLSQLVNVEVTSALAAGWNAADRVVGLVISDTNYIALYKKVAATQALVGLLATDIGANFSCHIFGDYKCRFPGNQ</sequence>
<name>A0ABX9G076_9BURK</name>
<comment type="caution">
    <text evidence="1">The sequence shown here is derived from an EMBL/GenBank/DDBJ whole genome shotgun (WGS) entry which is preliminary data.</text>
</comment>
<evidence type="ECO:0000313" key="2">
    <source>
        <dbReference type="Proteomes" id="UP000252124"/>
    </source>
</evidence>
<dbReference type="GeneID" id="99734256"/>
<organism evidence="1 2">
    <name type="scientific">Achromobacter marplatensis</name>
    <dbReference type="NCBI Taxonomy" id="470868"/>
    <lineage>
        <taxon>Bacteria</taxon>
        <taxon>Pseudomonadati</taxon>
        <taxon>Pseudomonadota</taxon>
        <taxon>Betaproteobacteria</taxon>
        <taxon>Burkholderiales</taxon>
        <taxon>Alcaligenaceae</taxon>
        <taxon>Achromobacter</taxon>
    </lineage>
</organism>
<dbReference type="EMBL" id="QNRM01000023">
    <property type="protein sequence ID" value="RBP11255.1"/>
    <property type="molecule type" value="Genomic_DNA"/>
</dbReference>
<dbReference type="RefSeq" id="WP_088591458.1">
    <property type="nucleotide sequence ID" value="NZ_CADIJU010000030.1"/>
</dbReference>
<evidence type="ECO:0000313" key="1">
    <source>
        <dbReference type="EMBL" id="RBP11255.1"/>
    </source>
</evidence>
<keyword evidence="2" id="KW-1185">Reference proteome</keyword>
<accession>A0ABX9G076</accession>
<gene>
    <name evidence="1" type="ORF">DFP87_12316</name>
</gene>
<protein>
    <submittedName>
        <fullName evidence="1">Uncharacterized protein</fullName>
    </submittedName>
</protein>
<dbReference type="Proteomes" id="UP000252124">
    <property type="component" value="Unassembled WGS sequence"/>
</dbReference>
<reference evidence="1 2" key="1">
    <citation type="submission" date="2018-06" db="EMBL/GenBank/DDBJ databases">
        <title>Genomic Encyclopedia of Type Strains, Phase III (KMG-III): the genomes of soil and plant-associated and newly described type strains.</title>
        <authorList>
            <person name="Whitman W."/>
        </authorList>
    </citation>
    <scope>NUCLEOTIDE SEQUENCE [LARGE SCALE GENOMIC DNA]</scope>
    <source>
        <strain evidence="1 2">CECT 7342</strain>
    </source>
</reference>
<dbReference type="Gene3D" id="2.120.10.10">
    <property type="match status" value="1"/>
</dbReference>
<proteinExistence type="predicted"/>